<accession>A0A1M5D6Z3</accession>
<dbReference type="Gene3D" id="2.70.98.10">
    <property type="match status" value="1"/>
</dbReference>
<dbReference type="PANTHER" id="PTHR11122">
    <property type="entry name" value="APOSPORY-ASSOCIATED PROTEIN C-RELATED"/>
    <property type="match status" value="1"/>
</dbReference>
<dbReference type="GO" id="GO:0016853">
    <property type="term" value="F:isomerase activity"/>
    <property type="evidence" value="ECO:0007669"/>
    <property type="project" value="InterPro"/>
</dbReference>
<dbReference type="PANTHER" id="PTHR11122:SF13">
    <property type="entry name" value="GLUCOSE-6-PHOSPHATE 1-EPIMERASE"/>
    <property type="match status" value="1"/>
</dbReference>
<proteinExistence type="predicted"/>
<dbReference type="Proteomes" id="UP000184368">
    <property type="component" value="Unassembled WGS sequence"/>
</dbReference>
<evidence type="ECO:0000256" key="3">
    <source>
        <dbReference type="ARBA" id="ARBA00022837"/>
    </source>
</evidence>
<comment type="cofactor">
    <cofactor evidence="1">
        <name>Ca(2+)</name>
        <dbReference type="ChEBI" id="CHEBI:29108"/>
    </cofactor>
</comment>
<dbReference type="InterPro" id="IPR011013">
    <property type="entry name" value="Gal_mutarotase_sf_dom"/>
</dbReference>
<evidence type="ECO:0000256" key="1">
    <source>
        <dbReference type="ARBA" id="ARBA00001913"/>
    </source>
</evidence>
<gene>
    <name evidence="4" type="ORF">SAMN05444008_11098</name>
</gene>
<comment type="subunit">
    <text evidence="2">Monomer.</text>
</comment>
<evidence type="ECO:0000313" key="5">
    <source>
        <dbReference type="Proteomes" id="UP000184368"/>
    </source>
</evidence>
<dbReference type="InterPro" id="IPR037481">
    <property type="entry name" value="LacX"/>
</dbReference>
<keyword evidence="3" id="KW-0106">Calcium</keyword>
<dbReference type="InterPro" id="IPR008183">
    <property type="entry name" value="Aldose_1/G6P_1-epimerase"/>
</dbReference>
<dbReference type="EMBL" id="FQUO01000010">
    <property type="protein sequence ID" value="SHF62635.1"/>
    <property type="molecule type" value="Genomic_DNA"/>
</dbReference>
<dbReference type="STRING" id="1302690.BUE76_20985"/>
<dbReference type="SUPFAM" id="SSF74650">
    <property type="entry name" value="Galactose mutarotase-like"/>
    <property type="match status" value="1"/>
</dbReference>
<reference evidence="4 5" key="1">
    <citation type="submission" date="2016-11" db="EMBL/GenBank/DDBJ databases">
        <authorList>
            <person name="Jaros S."/>
            <person name="Januszkiewicz K."/>
            <person name="Wedrychowicz H."/>
        </authorList>
    </citation>
    <scope>NUCLEOTIDE SEQUENCE [LARGE SCALE GENOMIC DNA]</scope>
    <source>
        <strain evidence="4 5">DSM 26897</strain>
    </source>
</reference>
<protein>
    <submittedName>
        <fullName evidence="4">Galactose mutarotase</fullName>
    </submittedName>
</protein>
<dbReference type="Pfam" id="PF01263">
    <property type="entry name" value="Aldose_epim"/>
    <property type="match status" value="1"/>
</dbReference>
<evidence type="ECO:0000313" key="4">
    <source>
        <dbReference type="EMBL" id="SHF62635.1"/>
    </source>
</evidence>
<dbReference type="OrthoDB" id="9795355at2"/>
<dbReference type="GO" id="GO:0005975">
    <property type="term" value="P:carbohydrate metabolic process"/>
    <property type="evidence" value="ECO:0007669"/>
    <property type="project" value="InterPro"/>
</dbReference>
<evidence type="ECO:0000256" key="2">
    <source>
        <dbReference type="ARBA" id="ARBA00011245"/>
    </source>
</evidence>
<dbReference type="GO" id="GO:0030246">
    <property type="term" value="F:carbohydrate binding"/>
    <property type="evidence" value="ECO:0007669"/>
    <property type="project" value="InterPro"/>
</dbReference>
<dbReference type="InterPro" id="IPR014718">
    <property type="entry name" value="GH-type_carb-bd"/>
</dbReference>
<dbReference type="AlphaFoldDB" id="A0A1M5D6Z3"/>
<organism evidence="4 5">
    <name type="scientific">Cnuella takakiae</name>
    <dbReference type="NCBI Taxonomy" id="1302690"/>
    <lineage>
        <taxon>Bacteria</taxon>
        <taxon>Pseudomonadati</taxon>
        <taxon>Bacteroidota</taxon>
        <taxon>Chitinophagia</taxon>
        <taxon>Chitinophagales</taxon>
        <taxon>Chitinophagaceae</taxon>
        <taxon>Cnuella</taxon>
    </lineage>
</organism>
<sequence length="290" mass="32893">MYTLENEILLVNIVAKGAELTRIYHKQHQLEYLWDARPEVWGKHSPVLFPIVGTLKENTFFYEGQAYQLSRHGFARDREFEVSDQSANSIRFTLRNDETTAAVFPFAFVFSLTYKLEGNRLAVSYQVSNPDTTKPLYFSVGAHPAFRLPLEPGLAYEDYRLVFNKAEHAGRWPITQDGLIDTTPQALLENTSELPLHKELFAKDALVLKHLQSDSVTLRTEKSERGLQFDFPGFPFLGLWAAPGADFLCIEPWCGIADSVTHNQQWTQKEGIIHLPAGANLTASWSVSLF</sequence>
<keyword evidence="5" id="KW-1185">Reference proteome</keyword>
<name>A0A1M5D6Z3_9BACT</name>
<dbReference type="CDD" id="cd09024">
    <property type="entry name" value="Aldose_epim_lacX"/>
    <property type="match status" value="1"/>
</dbReference>
<dbReference type="RefSeq" id="WP_073044221.1">
    <property type="nucleotide sequence ID" value="NZ_FQUO01000010.1"/>
</dbReference>